<dbReference type="Proteomes" id="UP000007431">
    <property type="component" value="Unassembled WGS sequence"/>
</dbReference>
<feature type="region of interest" description="Disordered" evidence="8">
    <location>
        <begin position="263"/>
        <end position="413"/>
    </location>
</feature>
<name>D8PRY4_SCHCM</name>
<dbReference type="Gene3D" id="1.10.10.1460">
    <property type="match status" value="1"/>
</dbReference>
<dbReference type="PANTHER" id="PTHR28124:SF1">
    <property type="entry name" value="DNA REPLICATION REGULATOR SLD2"/>
    <property type="match status" value="1"/>
</dbReference>
<dbReference type="PANTHER" id="PTHR28124">
    <property type="entry name" value="DNA REPLICATION REGULATOR SLD2"/>
    <property type="match status" value="1"/>
</dbReference>
<dbReference type="FunFam" id="1.10.10.1460:FF:000001">
    <property type="entry name" value="DNA replication regulator Sld2"/>
    <property type="match status" value="1"/>
</dbReference>
<dbReference type="eggNOG" id="ENOG502SCF7">
    <property type="taxonomic scope" value="Eukaryota"/>
</dbReference>
<dbReference type="AlphaFoldDB" id="D8PRY4"/>
<dbReference type="InParanoid" id="D8PRY4"/>
<reference evidence="9 10" key="1">
    <citation type="journal article" date="2010" name="Nat. Biotechnol.">
        <title>Genome sequence of the model mushroom Schizophyllum commune.</title>
        <authorList>
            <person name="Ohm R.A."/>
            <person name="de Jong J.F."/>
            <person name="Lugones L.G."/>
            <person name="Aerts A."/>
            <person name="Kothe E."/>
            <person name="Stajich J.E."/>
            <person name="de Vries R.P."/>
            <person name="Record E."/>
            <person name="Levasseur A."/>
            <person name="Baker S.E."/>
            <person name="Bartholomew K.A."/>
            <person name="Coutinho P.M."/>
            <person name="Erdmann S."/>
            <person name="Fowler T.J."/>
            <person name="Gathman A.C."/>
            <person name="Lombard V."/>
            <person name="Henrissat B."/>
            <person name="Knabe N."/>
            <person name="Kuees U."/>
            <person name="Lilly W.W."/>
            <person name="Lindquist E."/>
            <person name="Lucas S."/>
            <person name="Magnuson J.K."/>
            <person name="Piumi F."/>
            <person name="Raudaskoski M."/>
            <person name="Salamov A."/>
            <person name="Schmutz J."/>
            <person name="Schwarze F.W.M.R."/>
            <person name="vanKuyk P.A."/>
            <person name="Horton J.S."/>
            <person name="Grigoriev I.V."/>
            <person name="Woesten H.A.B."/>
        </authorList>
    </citation>
    <scope>NUCLEOTIDE SEQUENCE [LARGE SCALE GENOMIC DNA]</scope>
    <source>
        <strain evidence="10">H4-8 / FGSC 9210</strain>
    </source>
</reference>
<evidence type="ECO:0000256" key="2">
    <source>
        <dbReference type="ARBA" id="ARBA00007276"/>
    </source>
</evidence>
<evidence type="ECO:0000313" key="9">
    <source>
        <dbReference type="EMBL" id="EFJ02563.1"/>
    </source>
</evidence>
<gene>
    <name evidence="9" type="ORF">SCHCODRAFT_104289</name>
</gene>
<dbReference type="OMA" id="SDWEAHW"/>
<dbReference type="KEGG" id="scm:SCHCO_02565266"/>
<dbReference type="STRING" id="578458.D8PRY4"/>
<evidence type="ECO:0000256" key="6">
    <source>
        <dbReference type="ARBA" id="ARBA00023306"/>
    </source>
</evidence>
<dbReference type="GO" id="GO:0031261">
    <property type="term" value="C:DNA replication preinitiation complex"/>
    <property type="evidence" value="ECO:0007669"/>
    <property type="project" value="TreeGrafter"/>
</dbReference>
<feature type="compositionally biased region" description="Polar residues" evidence="8">
    <location>
        <begin position="108"/>
        <end position="123"/>
    </location>
</feature>
<evidence type="ECO:0000256" key="7">
    <source>
        <dbReference type="RuleBase" id="RU367067"/>
    </source>
</evidence>
<dbReference type="InterPro" id="IPR021110">
    <property type="entry name" value="DNA_rep_checkpnt_protein"/>
</dbReference>
<accession>D8PRY4</accession>
<evidence type="ECO:0000313" key="10">
    <source>
        <dbReference type="Proteomes" id="UP000007431"/>
    </source>
</evidence>
<dbReference type="GeneID" id="9594592"/>
<protein>
    <recommendedName>
        <fullName evidence="3 7">DNA replication regulator SLD2</fullName>
    </recommendedName>
</protein>
<evidence type="ECO:0000256" key="8">
    <source>
        <dbReference type="SAM" id="MobiDB-lite"/>
    </source>
</evidence>
<feature type="compositionally biased region" description="Polar residues" evidence="8">
    <location>
        <begin position="161"/>
        <end position="173"/>
    </location>
</feature>
<dbReference type="Pfam" id="PF11719">
    <property type="entry name" value="Drc1-Sld2"/>
    <property type="match status" value="1"/>
</dbReference>
<comment type="subcellular location">
    <subcellularLocation>
        <location evidence="1 7">Nucleus</location>
    </subcellularLocation>
</comment>
<dbReference type="OrthoDB" id="8775810at2759"/>
<feature type="compositionally biased region" description="Polar residues" evidence="8">
    <location>
        <begin position="49"/>
        <end position="64"/>
    </location>
</feature>
<dbReference type="HOGENOM" id="CLU_035050_0_0_1"/>
<feature type="compositionally biased region" description="Acidic residues" evidence="8">
    <location>
        <begin position="399"/>
        <end position="411"/>
    </location>
</feature>
<dbReference type="VEuPathDB" id="FungiDB:SCHCODRAFT_02565266"/>
<dbReference type="GO" id="GO:0000727">
    <property type="term" value="P:double-strand break repair via break-induced replication"/>
    <property type="evidence" value="ECO:0007669"/>
    <property type="project" value="TreeGrafter"/>
</dbReference>
<organism evidence="10">
    <name type="scientific">Schizophyllum commune (strain H4-8 / FGSC 9210)</name>
    <name type="common">Split gill fungus</name>
    <dbReference type="NCBI Taxonomy" id="578458"/>
    <lineage>
        <taxon>Eukaryota</taxon>
        <taxon>Fungi</taxon>
        <taxon>Dikarya</taxon>
        <taxon>Basidiomycota</taxon>
        <taxon>Agaricomycotina</taxon>
        <taxon>Agaricomycetes</taxon>
        <taxon>Agaricomycetidae</taxon>
        <taxon>Agaricales</taxon>
        <taxon>Schizophyllaceae</taxon>
        <taxon>Schizophyllum</taxon>
    </lineage>
</organism>
<keyword evidence="10" id="KW-1185">Reference proteome</keyword>
<dbReference type="GO" id="GO:0003697">
    <property type="term" value="F:single-stranded DNA binding"/>
    <property type="evidence" value="ECO:0007669"/>
    <property type="project" value="TreeGrafter"/>
</dbReference>
<sequence length="545" mass="58877">MADVAAVRAEIKAWERAFKQNNGRHPTVDDIRSQPSVAEKYKLYKALTKGSSTKASQSSAKNTPTTPPRAKSKSTSATMLASTSRAAESTAPLPAFNPFSPQKKKSTKPQASRTSNPSRTNLFASPVKGKAAKTASSQRFLSPDPFPEIAPSINSIRAPLLSQQLTPETSTAVSRARKRLRGDPVSPSPDKRRRLTTTPMLARSRPGDSDDEDDPMSGDASFVDDSPMKAPAGFMKLFDEQNGGKGELRRTSSFALFGAAMKKGATDSEDEMDTSADGHVPPPKLRSAPKLAAKKFTNGHAKTFGNPMHLAKDNLFAESGPGDDKPAAPSKPSRAQKRSSSRAVEQVAASQPPPTATHAETILIPPSPPPADSHRKSSYMNAKGKAAAKSASRKKAKVDDEDGSTSDAEDEVVVKVFNRHPTHAPHEDDDDFDGFDPALLHTKRRGASPRAFDMDDNGQVAEETLEVNLPEDLRRILDIAPEERTAREERRLAEGLVYGRRVGHYDPKAGEIWDVGEDEGTGDRADTEEEDWEEGEGVPWAAGEL</sequence>
<comment type="similarity">
    <text evidence="2 7">Belongs to the SLD2 family.</text>
</comment>
<feature type="compositionally biased region" description="Acidic residues" evidence="8">
    <location>
        <begin position="514"/>
        <end position="536"/>
    </location>
</feature>
<dbReference type="CDD" id="cd22289">
    <property type="entry name" value="RecQL4_SLD2_NTD"/>
    <property type="match status" value="1"/>
</dbReference>
<proteinExistence type="inferred from homology"/>
<comment type="function">
    <text evidence="7">Has a role in the initiation of DNA replication. Required at S-phase checkpoint.</text>
</comment>
<dbReference type="RefSeq" id="XP_003037465.1">
    <property type="nucleotide sequence ID" value="XM_003037419.1"/>
</dbReference>
<feature type="non-terminal residue" evidence="9">
    <location>
        <position position="545"/>
    </location>
</feature>
<dbReference type="GO" id="GO:1902977">
    <property type="term" value="P:mitotic DNA replication preinitiation complex assembly"/>
    <property type="evidence" value="ECO:0007669"/>
    <property type="project" value="TreeGrafter"/>
</dbReference>
<dbReference type="EMBL" id="GL377302">
    <property type="protein sequence ID" value="EFJ02563.1"/>
    <property type="molecule type" value="Genomic_DNA"/>
</dbReference>
<evidence type="ECO:0000256" key="1">
    <source>
        <dbReference type="ARBA" id="ARBA00004123"/>
    </source>
</evidence>
<feature type="compositionally biased region" description="Polar residues" evidence="8">
    <location>
        <begin position="73"/>
        <end position="87"/>
    </location>
</feature>
<dbReference type="GO" id="GO:0006270">
    <property type="term" value="P:DNA replication initiation"/>
    <property type="evidence" value="ECO:0007669"/>
    <property type="project" value="UniProtKB-UniRule"/>
</dbReference>
<keyword evidence="5 7" id="KW-0539">Nucleus</keyword>
<keyword evidence="4 7" id="KW-0235">DNA replication</keyword>
<keyword evidence="6 7" id="KW-0131">Cell cycle</keyword>
<evidence type="ECO:0000256" key="5">
    <source>
        <dbReference type="ARBA" id="ARBA00023242"/>
    </source>
</evidence>
<feature type="region of interest" description="Disordered" evidence="8">
    <location>
        <begin position="509"/>
        <end position="545"/>
    </location>
</feature>
<dbReference type="GO" id="GO:0003688">
    <property type="term" value="F:DNA replication origin binding"/>
    <property type="evidence" value="ECO:0007669"/>
    <property type="project" value="TreeGrafter"/>
</dbReference>
<feature type="region of interest" description="Disordered" evidence="8">
    <location>
        <begin position="48"/>
        <end position="230"/>
    </location>
</feature>
<dbReference type="InterPro" id="IPR040203">
    <property type="entry name" value="Sld2"/>
</dbReference>
<evidence type="ECO:0000256" key="4">
    <source>
        <dbReference type="ARBA" id="ARBA00022705"/>
    </source>
</evidence>
<evidence type="ECO:0000256" key="3">
    <source>
        <dbReference type="ARBA" id="ARBA00018363"/>
    </source>
</evidence>